<proteinExistence type="predicted"/>
<name>A0A6C0JR64_9ZZZZ</name>
<dbReference type="SUPFAM" id="SSF56112">
    <property type="entry name" value="Protein kinase-like (PK-like)"/>
    <property type="match status" value="1"/>
</dbReference>
<evidence type="ECO:0000256" key="1">
    <source>
        <dbReference type="SAM" id="MobiDB-lite"/>
    </source>
</evidence>
<feature type="compositionally biased region" description="Low complexity" evidence="1">
    <location>
        <begin position="272"/>
        <end position="286"/>
    </location>
</feature>
<dbReference type="EMBL" id="MN740431">
    <property type="protein sequence ID" value="QHU06184.1"/>
    <property type="molecule type" value="Genomic_DNA"/>
</dbReference>
<dbReference type="GO" id="GO:0035556">
    <property type="term" value="P:intracellular signal transduction"/>
    <property type="evidence" value="ECO:0007669"/>
    <property type="project" value="TreeGrafter"/>
</dbReference>
<feature type="compositionally biased region" description="Acidic residues" evidence="1">
    <location>
        <begin position="298"/>
        <end position="327"/>
    </location>
</feature>
<evidence type="ECO:0008006" key="3">
    <source>
        <dbReference type="Google" id="ProtNLM"/>
    </source>
</evidence>
<dbReference type="GO" id="GO:0005634">
    <property type="term" value="C:nucleus"/>
    <property type="evidence" value="ECO:0007669"/>
    <property type="project" value="TreeGrafter"/>
</dbReference>
<dbReference type="PANTHER" id="PTHR24419">
    <property type="entry name" value="INTERLEUKIN-1 RECEPTOR-ASSOCIATED KINASE"/>
    <property type="match status" value="1"/>
</dbReference>
<dbReference type="PANTHER" id="PTHR24419:SF18">
    <property type="entry name" value="SERINE_THREONINE-PROTEIN KINASE HASPIN"/>
    <property type="match status" value="1"/>
</dbReference>
<accession>A0A6C0JR64</accession>
<dbReference type="GO" id="GO:0072354">
    <property type="term" value="F:histone H3T3 kinase activity"/>
    <property type="evidence" value="ECO:0007669"/>
    <property type="project" value="TreeGrafter"/>
</dbReference>
<protein>
    <recommendedName>
        <fullName evidence="3">Protein kinase domain-containing protein</fullName>
    </recommendedName>
</protein>
<dbReference type="GO" id="GO:0000278">
    <property type="term" value="P:mitotic cell cycle"/>
    <property type="evidence" value="ECO:0007669"/>
    <property type="project" value="TreeGrafter"/>
</dbReference>
<dbReference type="InterPro" id="IPR011009">
    <property type="entry name" value="Kinase-like_dom_sf"/>
</dbReference>
<evidence type="ECO:0000313" key="2">
    <source>
        <dbReference type="EMBL" id="QHU06184.1"/>
    </source>
</evidence>
<dbReference type="AlphaFoldDB" id="A0A6C0JR64"/>
<organism evidence="2">
    <name type="scientific">viral metagenome</name>
    <dbReference type="NCBI Taxonomy" id="1070528"/>
    <lineage>
        <taxon>unclassified sequences</taxon>
        <taxon>metagenomes</taxon>
        <taxon>organismal metagenomes</taxon>
    </lineage>
</organism>
<feature type="region of interest" description="Disordered" evidence="1">
    <location>
        <begin position="270"/>
        <end position="327"/>
    </location>
</feature>
<dbReference type="GO" id="GO:0005737">
    <property type="term" value="C:cytoplasm"/>
    <property type="evidence" value="ECO:0007669"/>
    <property type="project" value="TreeGrafter"/>
</dbReference>
<reference evidence="2" key="1">
    <citation type="journal article" date="2020" name="Nature">
        <title>Giant virus diversity and host interactions through global metagenomics.</title>
        <authorList>
            <person name="Schulz F."/>
            <person name="Roux S."/>
            <person name="Paez-Espino D."/>
            <person name="Jungbluth S."/>
            <person name="Walsh D.A."/>
            <person name="Denef V.J."/>
            <person name="McMahon K.D."/>
            <person name="Konstantinidis K.T."/>
            <person name="Eloe-Fadrosh E.A."/>
            <person name="Kyrpides N.C."/>
            <person name="Woyke T."/>
        </authorList>
    </citation>
    <scope>NUCLEOTIDE SEQUENCE</scope>
    <source>
        <strain evidence="2">GVMAG-M-3300027747-57</strain>
    </source>
</reference>
<dbReference type="Gene3D" id="1.10.510.10">
    <property type="entry name" value="Transferase(Phosphotransferase) domain 1"/>
    <property type="match status" value="1"/>
</dbReference>
<sequence length="576" mass="68119">METLEESKFNIHYVKQHKIDLKELEKNYQQNPEDIDHEYNPFHINNLQNYNPIYSLFFDLTEKSFNKIALNHKFHFINMNTVMHSETKEELNQPVFIKYSPLIDPIRYMAGKYKDDMDKLQLLPNPFSNQDTFPKINYYNNTSYTDNFFSFLSSKILHQHNFTNGIDYYGSFLGVQKKFKTNISDDLDYLNSSDYFSEKVNKLFTVSINEEKTGFLNFGSRGNKKKLQIEDTDECPIIDDLDELDLEIINENDNNIESDELIYEKENKLNVSDTSSSDSSNNSETNYSDDDKSNEGSQTEDEDEDQDEDEENWGTESDDSTDYTDSDDNQYSFINNFPLQLICLEKCDGTLDELFERNEVGIDNGAAYLMQIIMTLIAYQKVFHFTHNDLHTNNIMYIQTDKKFLYYRFENKVYKVPTYGKIFKIIDFGRSIYKFNGHLFFSDSFASGGDGATQYNCEPYMNENKPRIEPNYSFDLSRLGASIYDFIIDNDKHPERFDELQKTIYRWCLDDNDKNILYKHDGRERYPNFKLYKMIARTVHKHTPQDQLNFPLFQQFLVKKDTIDNIMDIDAMPRYI</sequence>